<keyword evidence="6" id="KW-0325">Glycoprotein</keyword>
<sequence>MLRVLCIFLVIVLCSAKELRSLNAQLNPNCPPVVCMNNDESTITVVHISAVGEHDTLHYLWDFTGKPSVLIALTSPITNLTINWENFILNDPENSVIFSTKPIYTSTVVMNRLWQFNDAEDTGTFSYGVNSSEINVYDTRYITWTRNEFRKSVHEVEVTVKGDNLSFFGDGRISLNFKCFASVDHGIDFPHLLHSENSTQFDLVFDGLQVNSSFKNPRFAAEFIFVSEESRFNNQSFMLHSKKSLDDEHTPGIFEIVEIASPKSLMANKGSFIQYRPVSYTHPERDVSTSTELHITMPTNLDNPTIQLNTSLAWLYYGPLLNTILVQGFNVSFGMSGDGFYTKTNYSTWTFIMGYGTPPNEQLSMFVVIVASIGLGIPLILLVGGGCYICIKRTRNR</sequence>
<evidence type="ECO:0000256" key="10">
    <source>
        <dbReference type="ARBA" id="ARBA00044960"/>
    </source>
</evidence>
<evidence type="ECO:0000256" key="5">
    <source>
        <dbReference type="ARBA" id="ARBA00023136"/>
    </source>
</evidence>
<comment type="subcellular location">
    <subcellularLocation>
        <location evidence="9">Lysosome membrane</location>
        <topology evidence="9">Single-pass type I membrane protein</topology>
        <orientation evidence="9">Lumenal side</orientation>
    </subcellularLocation>
</comment>
<evidence type="ECO:0000256" key="3">
    <source>
        <dbReference type="ARBA" id="ARBA00022729"/>
    </source>
</evidence>
<dbReference type="AlphaFoldDB" id="A0A9Q0MQ68"/>
<reference evidence="13" key="1">
    <citation type="submission" date="2022-07" db="EMBL/GenBank/DDBJ databases">
        <authorList>
            <person name="Trinca V."/>
            <person name="Uliana J.V.C."/>
            <person name="Torres T.T."/>
            <person name="Ward R.J."/>
            <person name="Monesi N."/>
        </authorList>
    </citation>
    <scope>NUCLEOTIDE SEQUENCE</scope>
    <source>
        <strain evidence="13">HSMRA1968</strain>
        <tissue evidence="13">Whole embryos</tissue>
    </source>
</reference>
<evidence type="ECO:0000313" key="13">
    <source>
        <dbReference type="EMBL" id="KAJ6635881.1"/>
    </source>
</evidence>
<evidence type="ECO:0000256" key="11">
    <source>
        <dbReference type="SAM" id="Phobius"/>
    </source>
</evidence>
<feature type="transmembrane region" description="Helical" evidence="11">
    <location>
        <begin position="363"/>
        <end position="391"/>
    </location>
</feature>
<evidence type="ECO:0000256" key="12">
    <source>
        <dbReference type="SAM" id="SignalP"/>
    </source>
</evidence>
<keyword evidence="7" id="KW-0458">Lysosome</keyword>
<comment type="function">
    <text evidence="8">Required to protect lysosomal transporter MFSD1 from lysosomal proteolysis and for MFSD1 lysosomal localization.</text>
</comment>
<gene>
    <name evidence="13" type="primary">glmp</name>
    <name evidence="13" type="ORF">Bhyg_14467</name>
</gene>
<comment type="similarity">
    <text evidence="1">Belongs to the GLMP family.</text>
</comment>
<evidence type="ECO:0000256" key="2">
    <source>
        <dbReference type="ARBA" id="ARBA00022692"/>
    </source>
</evidence>
<dbReference type="InterPro" id="IPR029382">
    <property type="entry name" value="NCU-G1"/>
</dbReference>
<dbReference type="Pfam" id="PF15065">
    <property type="entry name" value="NCU-G1"/>
    <property type="match status" value="1"/>
</dbReference>
<dbReference type="GO" id="GO:0005765">
    <property type="term" value="C:lysosomal membrane"/>
    <property type="evidence" value="ECO:0007669"/>
    <property type="project" value="UniProtKB-SubCell"/>
</dbReference>
<evidence type="ECO:0000256" key="4">
    <source>
        <dbReference type="ARBA" id="ARBA00022989"/>
    </source>
</evidence>
<evidence type="ECO:0000313" key="14">
    <source>
        <dbReference type="Proteomes" id="UP001151699"/>
    </source>
</evidence>
<dbReference type="PANTHER" id="PTHR31981">
    <property type="entry name" value="GLYCOSYLATED LYSOSOMAL MEMBRANE PROTEIN"/>
    <property type="match status" value="1"/>
</dbReference>
<dbReference type="PANTHER" id="PTHR31981:SF1">
    <property type="entry name" value="GLYCOSYLATED LYSOSOMAL MEMBRANE PROTEIN"/>
    <property type="match status" value="1"/>
</dbReference>
<protein>
    <submittedName>
        <fullName evidence="13">Glycosylated lysosomal membrane protein</fullName>
    </submittedName>
</protein>
<comment type="subunit">
    <text evidence="10">Interacts (via lumenal domain) with lysosomal protein MFSD1; the interaction starts while both proteins are still in the endoplasmic reticulum and is required for stabilization of MFSD1 in lysosomes but has no direct effect on its targeting to lysosomes or transporter activity.</text>
</comment>
<feature type="chain" id="PRO_5040167214" evidence="12">
    <location>
        <begin position="17"/>
        <end position="397"/>
    </location>
</feature>
<organism evidence="13 14">
    <name type="scientific">Pseudolycoriella hygida</name>
    <dbReference type="NCBI Taxonomy" id="35572"/>
    <lineage>
        <taxon>Eukaryota</taxon>
        <taxon>Metazoa</taxon>
        <taxon>Ecdysozoa</taxon>
        <taxon>Arthropoda</taxon>
        <taxon>Hexapoda</taxon>
        <taxon>Insecta</taxon>
        <taxon>Pterygota</taxon>
        <taxon>Neoptera</taxon>
        <taxon>Endopterygota</taxon>
        <taxon>Diptera</taxon>
        <taxon>Nematocera</taxon>
        <taxon>Sciaroidea</taxon>
        <taxon>Sciaridae</taxon>
        <taxon>Pseudolycoriella</taxon>
    </lineage>
</organism>
<keyword evidence="14" id="KW-1185">Reference proteome</keyword>
<dbReference type="OrthoDB" id="6264340at2759"/>
<dbReference type="Proteomes" id="UP001151699">
    <property type="component" value="Chromosome C"/>
</dbReference>
<keyword evidence="5 11" id="KW-0472">Membrane</keyword>
<name>A0A9Q0MQ68_9DIPT</name>
<evidence type="ECO:0000256" key="8">
    <source>
        <dbReference type="ARBA" id="ARBA00024176"/>
    </source>
</evidence>
<dbReference type="EMBL" id="WJQU01000004">
    <property type="protein sequence ID" value="KAJ6635881.1"/>
    <property type="molecule type" value="Genomic_DNA"/>
</dbReference>
<keyword evidence="2 11" id="KW-0812">Transmembrane</keyword>
<evidence type="ECO:0000256" key="9">
    <source>
        <dbReference type="ARBA" id="ARBA00024189"/>
    </source>
</evidence>
<proteinExistence type="inferred from homology"/>
<evidence type="ECO:0000256" key="7">
    <source>
        <dbReference type="ARBA" id="ARBA00023228"/>
    </source>
</evidence>
<keyword evidence="4 11" id="KW-1133">Transmembrane helix</keyword>
<keyword evidence="3 12" id="KW-0732">Signal</keyword>
<comment type="caution">
    <text evidence="13">The sequence shown here is derived from an EMBL/GenBank/DDBJ whole genome shotgun (WGS) entry which is preliminary data.</text>
</comment>
<evidence type="ECO:0000256" key="6">
    <source>
        <dbReference type="ARBA" id="ARBA00023180"/>
    </source>
</evidence>
<feature type="signal peptide" evidence="12">
    <location>
        <begin position="1"/>
        <end position="16"/>
    </location>
</feature>
<evidence type="ECO:0000256" key="1">
    <source>
        <dbReference type="ARBA" id="ARBA00010599"/>
    </source>
</evidence>
<accession>A0A9Q0MQ68</accession>